<evidence type="ECO:0000256" key="5">
    <source>
        <dbReference type="ARBA" id="ARBA00022679"/>
    </source>
</evidence>
<proteinExistence type="predicted"/>
<dbReference type="InterPro" id="IPR003660">
    <property type="entry name" value="HAMP_dom"/>
</dbReference>
<dbReference type="PROSITE" id="PS50885">
    <property type="entry name" value="HAMP"/>
    <property type="match status" value="1"/>
</dbReference>
<evidence type="ECO:0000313" key="14">
    <source>
        <dbReference type="EMBL" id="MBR0551845.1"/>
    </source>
</evidence>
<comment type="caution">
    <text evidence="14">The sequence shown here is derived from an EMBL/GenBank/DDBJ whole genome shotgun (WGS) entry which is preliminary data.</text>
</comment>
<evidence type="ECO:0000259" key="12">
    <source>
        <dbReference type="PROSITE" id="PS50109"/>
    </source>
</evidence>
<evidence type="ECO:0000256" key="4">
    <source>
        <dbReference type="ARBA" id="ARBA00022553"/>
    </source>
</evidence>
<dbReference type="CDD" id="cd00082">
    <property type="entry name" value="HisKA"/>
    <property type="match status" value="1"/>
</dbReference>
<evidence type="ECO:0000313" key="15">
    <source>
        <dbReference type="Proteomes" id="UP000676996"/>
    </source>
</evidence>
<reference evidence="14" key="1">
    <citation type="submission" date="2021-04" db="EMBL/GenBank/DDBJ databases">
        <title>Ouciella asimina sp. nov., isolated from the surface seawater in the hydrothermal field of Okinawa Trough.</title>
        <authorList>
            <person name="Shuang W."/>
        </authorList>
    </citation>
    <scope>NUCLEOTIDE SEQUENCE</scope>
    <source>
        <strain evidence="14">LXI357</strain>
    </source>
</reference>
<dbReference type="GO" id="GO:0000155">
    <property type="term" value="F:phosphorelay sensor kinase activity"/>
    <property type="evidence" value="ECO:0007669"/>
    <property type="project" value="InterPro"/>
</dbReference>
<keyword evidence="15" id="KW-1185">Reference proteome</keyword>
<sequence>MSGVHTSLERRLISGLALVGAIGALCLLLFIGIEYGLTFSVLFDPAELPVVTHELTEHVLIPILVLILPMTLAGRWVVRSSLRPLEHQAREIDEASENERGFRVDATSLPREVVPFADAVNALLERIDLASREQEAFAADVAHELRTPLSVLALEIERLDHPASERLKEDVARMRRLIEQLMILAQLDIDTPQVADERVLLRDVAEDVASLMAPVAIRQRRKIAVESEGGDYVVGRREAIAAAVRNLVDNALRVTPEGGTVTIVIGPGRRISVRDEGPGLAPEKLDQLRHRYKRADHASNSGAGLGLAIVSRIAAAHGASFTTIPAEKSLRLQFA</sequence>
<name>A0A8T4IFL0_9SPHN</name>
<dbReference type="Gene3D" id="1.10.287.130">
    <property type="match status" value="1"/>
</dbReference>
<gene>
    <name evidence="14" type="ORF">J7S20_04925</name>
</gene>
<keyword evidence="4" id="KW-0597">Phosphoprotein</keyword>
<evidence type="ECO:0000256" key="1">
    <source>
        <dbReference type="ARBA" id="ARBA00000085"/>
    </source>
</evidence>
<dbReference type="SUPFAM" id="SSF55874">
    <property type="entry name" value="ATPase domain of HSP90 chaperone/DNA topoisomerase II/histidine kinase"/>
    <property type="match status" value="1"/>
</dbReference>
<keyword evidence="10 11" id="KW-0472">Membrane</keyword>
<feature type="domain" description="Histidine kinase" evidence="12">
    <location>
        <begin position="140"/>
        <end position="335"/>
    </location>
</feature>
<evidence type="ECO:0000256" key="7">
    <source>
        <dbReference type="ARBA" id="ARBA00022777"/>
    </source>
</evidence>
<dbReference type="Pfam" id="PF02518">
    <property type="entry name" value="HATPase_c"/>
    <property type="match status" value="1"/>
</dbReference>
<dbReference type="InterPro" id="IPR050428">
    <property type="entry name" value="TCS_sensor_his_kinase"/>
</dbReference>
<dbReference type="AlphaFoldDB" id="A0A8T4IFL0"/>
<evidence type="ECO:0000256" key="3">
    <source>
        <dbReference type="ARBA" id="ARBA00012438"/>
    </source>
</evidence>
<dbReference type="PANTHER" id="PTHR45436">
    <property type="entry name" value="SENSOR HISTIDINE KINASE YKOH"/>
    <property type="match status" value="1"/>
</dbReference>
<feature type="transmembrane region" description="Helical" evidence="11">
    <location>
        <begin position="59"/>
        <end position="78"/>
    </location>
</feature>
<dbReference type="Proteomes" id="UP000676996">
    <property type="component" value="Unassembled WGS sequence"/>
</dbReference>
<dbReference type="EC" id="2.7.13.3" evidence="3"/>
<accession>A0A8T4IFL0</accession>
<dbReference type="InterPro" id="IPR005467">
    <property type="entry name" value="His_kinase_dom"/>
</dbReference>
<evidence type="ECO:0000256" key="8">
    <source>
        <dbReference type="ARBA" id="ARBA00022989"/>
    </source>
</evidence>
<evidence type="ECO:0000259" key="13">
    <source>
        <dbReference type="PROSITE" id="PS50885"/>
    </source>
</evidence>
<evidence type="ECO:0000256" key="2">
    <source>
        <dbReference type="ARBA" id="ARBA00004141"/>
    </source>
</evidence>
<dbReference type="InterPro" id="IPR003594">
    <property type="entry name" value="HATPase_dom"/>
</dbReference>
<keyword evidence="9" id="KW-0902">Two-component regulatory system</keyword>
<feature type="domain" description="HAMP" evidence="13">
    <location>
        <begin position="79"/>
        <end position="132"/>
    </location>
</feature>
<keyword evidence="8 11" id="KW-1133">Transmembrane helix</keyword>
<evidence type="ECO:0000256" key="10">
    <source>
        <dbReference type="ARBA" id="ARBA00023136"/>
    </source>
</evidence>
<keyword evidence="7 14" id="KW-0418">Kinase</keyword>
<dbReference type="GO" id="GO:0005886">
    <property type="term" value="C:plasma membrane"/>
    <property type="evidence" value="ECO:0007669"/>
    <property type="project" value="TreeGrafter"/>
</dbReference>
<dbReference type="Gene3D" id="3.30.565.10">
    <property type="entry name" value="Histidine kinase-like ATPase, C-terminal domain"/>
    <property type="match status" value="1"/>
</dbReference>
<evidence type="ECO:0000256" key="9">
    <source>
        <dbReference type="ARBA" id="ARBA00023012"/>
    </source>
</evidence>
<dbReference type="RefSeq" id="WP_284053105.1">
    <property type="nucleotide sequence ID" value="NZ_JAGRQC010000001.1"/>
</dbReference>
<dbReference type="PROSITE" id="PS50109">
    <property type="entry name" value="HIS_KIN"/>
    <property type="match status" value="1"/>
</dbReference>
<evidence type="ECO:0000256" key="6">
    <source>
        <dbReference type="ARBA" id="ARBA00022692"/>
    </source>
</evidence>
<dbReference type="InterPro" id="IPR036097">
    <property type="entry name" value="HisK_dim/P_sf"/>
</dbReference>
<dbReference type="InterPro" id="IPR003661">
    <property type="entry name" value="HisK_dim/P_dom"/>
</dbReference>
<dbReference type="Pfam" id="PF00512">
    <property type="entry name" value="HisKA"/>
    <property type="match status" value="1"/>
</dbReference>
<keyword evidence="6 11" id="KW-0812">Transmembrane</keyword>
<comment type="catalytic activity">
    <reaction evidence="1">
        <text>ATP + protein L-histidine = ADP + protein N-phospho-L-histidine.</text>
        <dbReference type="EC" id="2.7.13.3"/>
    </reaction>
</comment>
<dbReference type="SMART" id="SM00388">
    <property type="entry name" value="HisKA"/>
    <property type="match status" value="1"/>
</dbReference>
<comment type="subcellular location">
    <subcellularLocation>
        <location evidence="2">Membrane</location>
        <topology evidence="2">Multi-pass membrane protein</topology>
    </subcellularLocation>
</comment>
<protein>
    <recommendedName>
        <fullName evidence="3">histidine kinase</fullName>
        <ecNumber evidence="3">2.7.13.3</ecNumber>
    </recommendedName>
</protein>
<evidence type="ECO:0000256" key="11">
    <source>
        <dbReference type="SAM" id="Phobius"/>
    </source>
</evidence>
<dbReference type="SMART" id="SM00387">
    <property type="entry name" value="HATPase_c"/>
    <property type="match status" value="1"/>
</dbReference>
<dbReference type="PANTHER" id="PTHR45436:SF15">
    <property type="entry name" value="SENSOR HISTIDINE KINASE CUSS"/>
    <property type="match status" value="1"/>
</dbReference>
<dbReference type="EMBL" id="JAGRQC010000001">
    <property type="protein sequence ID" value="MBR0551845.1"/>
    <property type="molecule type" value="Genomic_DNA"/>
</dbReference>
<feature type="transmembrane region" description="Helical" evidence="11">
    <location>
        <begin position="12"/>
        <end position="33"/>
    </location>
</feature>
<dbReference type="SUPFAM" id="SSF47384">
    <property type="entry name" value="Homodimeric domain of signal transducing histidine kinase"/>
    <property type="match status" value="1"/>
</dbReference>
<keyword evidence="5" id="KW-0808">Transferase</keyword>
<organism evidence="14 15">
    <name type="scientific">Stakelama marina</name>
    <dbReference type="NCBI Taxonomy" id="2826939"/>
    <lineage>
        <taxon>Bacteria</taxon>
        <taxon>Pseudomonadati</taxon>
        <taxon>Pseudomonadota</taxon>
        <taxon>Alphaproteobacteria</taxon>
        <taxon>Sphingomonadales</taxon>
        <taxon>Sphingomonadaceae</taxon>
        <taxon>Stakelama</taxon>
    </lineage>
</organism>
<dbReference type="InterPro" id="IPR036890">
    <property type="entry name" value="HATPase_C_sf"/>
</dbReference>